<organism evidence="2 3">
    <name type="scientific">Trachymyrmex septentrionalis</name>
    <dbReference type="NCBI Taxonomy" id="34720"/>
    <lineage>
        <taxon>Eukaryota</taxon>
        <taxon>Metazoa</taxon>
        <taxon>Ecdysozoa</taxon>
        <taxon>Arthropoda</taxon>
        <taxon>Hexapoda</taxon>
        <taxon>Insecta</taxon>
        <taxon>Pterygota</taxon>
        <taxon>Neoptera</taxon>
        <taxon>Endopterygota</taxon>
        <taxon>Hymenoptera</taxon>
        <taxon>Apocrita</taxon>
        <taxon>Aculeata</taxon>
        <taxon>Formicoidea</taxon>
        <taxon>Formicidae</taxon>
        <taxon>Myrmicinae</taxon>
        <taxon>Trachymyrmex</taxon>
    </lineage>
</organism>
<dbReference type="EMBL" id="KQ981931">
    <property type="protein sequence ID" value="KYN32792.1"/>
    <property type="molecule type" value="Genomic_DNA"/>
</dbReference>
<feature type="non-terminal residue" evidence="2">
    <location>
        <position position="1"/>
    </location>
</feature>
<proteinExistence type="predicted"/>
<evidence type="ECO:0000313" key="3">
    <source>
        <dbReference type="Proteomes" id="UP000078541"/>
    </source>
</evidence>
<dbReference type="Proteomes" id="UP000078541">
    <property type="component" value="Unassembled WGS sequence"/>
</dbReference>
<accession>A0A195EY18</accession>
<name>A0A195EY18_9HYME</name>
<gene>
    <name evidence="2" type="ORF">ALC56_12857</name>
</gene>
<keyword evidence="3" id="KW-1185">Reference proteome</keyword>
<keyword evidence="1" id="KW-0175">Coiled coil</keyword>
<sequence length="228" mass="26955">NMEYTLEDAFELLVERNKEQEKNIEDLINKLSNNEVFTIKSSSSLDDMRIRQNKLHDSLRKEIQQMDPEDYPILRTSDLRAEMLIELEAEIHDMQKLLDNQQQKLSDIQEDIAYLRNKKDGLNKMQEVYLDITETFANITYKKEFNLVKHLFSEMKNDLHTVVDVIFPNNDDFQKLLMALTKAYMKGGDDVYVDVTPNVLTYINFLLEADIIQYHPNDKTKIRMIEIL</sequence>
<dbReference type="AlphaFoldDB" id="A0A195EY18"/>
<evidence type="ECO:0000256" key="1">
    <source>
        <dbReference type="SAM" id="Coils"/>
    </source>
</evidence>
<protein>
    <submittedName>
        <fullName evidence="2">Uncharacterized protein</fullName>
    </submittedName>
</protein>
<evidence type="ECO:0000313" key="2">
    <source>
        <dbReference type="EMBL" id="KYN32792.1"/>
    </source>
</evidence>
<feature type="coiled-coil region" evidence="1">
    <location>
        <begin position="84"/>
        <end position="118"/>
    </location>
</feature>
<reference evidence="2 3" key="1">
    <citation type="submission" date="2016-03" db="EMBL/GenBank/DDBJ databases">
        <title>Trachymyrmex septentrionalis WGS genome.</title>
        <authorList>
            <person name="Nygaard S."/>
            <person name="Hu H."/>
            <person name="Boomsma J."/>
            <person name="Zhang G."/>
        </authorList>
    </citation>
    <scope>NUCLEOTIDE SEQUENCE [LARGE SCALE GENOMIC DNA]</scope>
    <source>
        <strain evidence="2">Tsep2-gDNA-1</strain>
        <tissue evidence="2">Whole body</tissue>
    </source>
</reference>